<dbReference type="EMBL" id="SNRY01001598">
    <property type="protein sequence ID" value="KAA6329767.1"/>
    <property type="molecule type" value="Genomic_DNA"/>
</dbReference>
<protein>
    <submittedName>
        <fullName evidence="1">Uncharacterized protein</fullName>
    </submittedName>
</protein>
<evidence type="ECO:0000313" key="1">
    <source>
        <dbReference type="EMBL" id="KAA6329767.1"/>
    </source>
</evidence>
<name>A0A5J4R6J9_9ZZZZ</name>
<organism evidence="1">
    <name type="scientific">termite gut metagenome</name>
    <dbReference type="NCBI Taxonomy" id="433724"/>
    <lineage>
        <taxon>unclassified sequences</taxon>
        <taxon>metagenomes</taxon>
        <taxon>organismal metagenomes</taxon>
    </lineage>
</organism>
<gene>
    <name evidence="1" type="ORF">EZS27_021453</name>
</gene>
<sequence length="171" mass="19703">MEKYEVGKRFPLEKYLNKGECTVSIMNEAFFDIVVCLSGITSNEKEAFKKGKLTVALFAYKTVPFIVCDFGDGFNFDASIDIIKLTKQQQDKWLNNQGNIISLYLVNAKTGILEAMRIISVNFAEEIRDFCEKQSEYDSVYTQKVINEAYQLYQVSDMVEKAVKKMYFSRP</sequence>
<dbReference type="AlphaFoldDB" id="A0A5J4R6J9"/>
<comment type="caution">
    <text evidence="1">The sequence shown here is derived from an EMBL/GenBank/DDBJ whole genome shotgun (WGS) entry which is preliminary data.</text>
</comment>
<accession>A0A5J4R6J9</accession>
<reference evidence="1" key="1">
    <citation type="submission" date="2019-03" db="EMBL/GenBank/DDBJ databases">
        <title>Single cell metagenomics reveals metabolic interactions within the superorganism composed of flagellate Streblomastix strix and complex community of Bacteroidetes bacteria on its surface.</title>
        <authorList>
            <person name="Treitli S.C."/>
            <person name="Kolisko M."/>
            <person name="Husnik F."/>
            <person name="Keeling P."/>
            <person name="Hampl V."/>
        </authorList>
    </citation>
    <scope>NUCLEOTIDE SEQUENCE</scope>
    <source>
        <strain evidence="1">STM</strain>
    </source>
</reference>
<proteinExistence type="predicted"/>